<dbReference type="InterPro" id="IPR000182">
    <property type="entry name" value="GNAT_dom"/>
</dbReference>
<keyword evidence="2" id="KW-0808">Transferase</keyword>
<dbReference type="EC" id="2.3.1.-" evidence="2"/>
<evidence type="ECO:0000313" key="3">
    <source>
        <dbReference type="Proteomes" id="UP001596378"/>
    </source>
</evidence>
<comment type="caution">
    <text evidence="2">The sequence shown here is derived from an EMBL/GenBank/DDBJ whole genome shotgun (WGS) entry which is preliminary data.</text>
</comment>
<dbReference type="EMBL" id="JBHTAI010000010">
    <property type="protein sequence ID" value="MFC7150444.1"/>
    <property type="molecule type" value="Genomic_DNA"/>
</dbReference>
<dbReference type="RefSeq" id="WP_378045579.1">
    <property type="nucleotide sequence ID" value="NZ_JBHMDN010000008.1"/>
</dbReference>
<name>A0ABW2FE82_9BACL</name>
<keyword evidence="2" id="KW-0012">Acyltransferase</keyword>
<proteinExistence type="predicted"/>
<sequence>MLINHGFPEAGEYAALRAEASLGPQNPLSAEAAFRHSLFVACARDEQNKLLGTGRVIGDGVYHFQIVDVIVRSDCRDDSVVHELMKELIDYVDRSAVKDASLIVISDLDRMKMYTTHGFELMYPNFYGMSRKL</sequence>
<dbReference type="InterPro" id="IPR016181">
    <property type="entry name" value="Acyl_CoA_acyltransferase"/>
</dbReference>
<accession>A0ABW2FE82</accession>
<dbReference type="Pfam" id="PF13673">
    <property type="entry name" value="Acetyltransf_10"/>
    <property type="match status" value="1"/>
</dbReference>
<dbReference type="SUPFAM" id="SSF55729">
    <property type="entry name" value="Acyl-CoA N-acyltransferases (Nat)"/>
    <property type="match status" value="1"/>
</dbReference>
<dbReference type="Gene3D" id="3.40.630.30">
    <property type="match status" value="1"/>
</dbReference>
<gene>
    <name evidence="2" type="ORF">ACFQMJ_18085</name>
</gene>
<feature type="domain" description="N-acetyltransferase" evidence="1">
    <location>
        <begin position="39"/>
        <end position="126"/>
    </location>
</feature>
<evidence type="ECO:0000313" key="2">
    <source>
        <dbReference type="EMBL" id="MFC7150444.1"/>
    </source>
</evidence>
<evidence type="ECO:0000259" key="1">
    <source>
        <dbReference type="Pfam" id="PF13673"/>
    </source>
</evidence>
<dbReference type="Proteomes" id="UP001596378">
    <property type="component" value="Unassembled WGS sequence"/>
</dbReference>
<keyword evidence="3" id="KW-1185">Reference proteome</keyword>
<protein>
    <submittedName>
        <fullName evidence="2">GNAT family N-acetyltransferase</fullName>
        <ecNumber evidence="2">2.3.1.-</ecNumber>
    </submittedName>
</protein>
<organism evidence="2 3">
    <name type="scientific">Cohnella cellulosilytica</name>
    <dbReference type="NCBI Taxonomy" id="986710"/>
    <lineage>
        <taxon>Bacteria</taxon>
        <taxon>Bacillati</taxon>
        <taxon>Bacillota</taxon>
        <taxon>Bacilli</taxon>
        <taxon>Bacillales</taxon>
        <taxon>Paenibacillaceae</taxon>
        <taxon>Cohnella</taxon>
    </lineage>
</organism>
<reference evidence="3" key="1">
    <citation type="journal article" date="2019" name="Int. J. Syst. Evol. Microbiol.">
        <title>The Global Catalogue of Microorganisms (GCM) 10K type strain sequencing project: providing services to taxonomists for standard genome sequencing and annotation.</title>
        <authorList>
            <consortium name="The Broad Institute Genomics Platform"/>
            <consortium name="The Broad Institute Genome Sequencing Center for Infectious Disease"/>
            <person name="Wu L."/>
            <person name="Ma J."/>
        </authorList>
    </citation>
    <scope>NUCLEOTIDE SEQUENCE [LARGE SCALE GENOMIC DNA]</scope>
    <source>
        <strain evidence="3">KCTC 12907</strain>
    </source>
</reference>
<dbReference type="GO" id="GO:0016746">
    <property type="term" value="F:acyltransferase activity"/>
    <property type="evidence" value="ECO:0007669"/>
    <property type="project" value="UniProtKB-KW"/>
</dbReference>